<sequence>MTTATEPKQLILTSVFNQLQEAVRVGKRRVFIEGGTWSSKTYSVLQLLILLLENAKTPLLATVTSESMPHLKGGAIADFKHIMGADFYDGQFNKTDFIYTFPKSGCRLEFVSADNPGRLTGPRRDILFCNEVNNILKDSYEQADMRTRLFTICDWNPTSEFWFHDQNLADDKENVFIHTTYLDSLEVLPESKRREIEAWELKDPNRWRVYGLGLLGKLEGLVYPSFKQVDKLPEGKYFYGLDYGFASDPTVLVKNVIVGENLYSQEMFYDDSALTNEDIARRMELCKVGRDEVIYPDPNEPKSAEELSRLRFYVGDTVKGPGSVEFGIKKVNEYYQHWTKDSLNCIKEQRNFRYIEDKKHPGLYTDTTTHQWSHGMSARRYAVASFIPVYHGDKSEPVSNH</sequence>
<organism evidence="1">
    <name type="scientific">marine sediment metagenome</name>
    <dbReference type="NCBI Taxonomy" id="412755"/>
    <lineage>
        <taxon>unclassified sequences</taxon>
        <taxon>metagenomes</taxon>
        <taxon>ecological metagenomes</taxon>
    </lineage>
</organism>
<gene>
    <name evidence="1" type="ORF">LCGC14_1980520</name>
</gene>
<dbReference type="InterPro" id="IPR027417">
    <property type="entry name" value="P-loop_NTPase"/>
</dbReference>
<proteinExistence type="predicted"/>
<dbReference type="InterPro" id="IPR052380">
    <property type="entry name" value="Viral_DNA_packaging_terminase"/>
</dbReference>
<comment type="caution">
    <text evidence="1">The sequence shown here is derived from an EMBL/GenBank/DDBJ whole genome shotgun (WGS) entry which is preliminary data.</text>
</comment>
<protein>
    <recommendedName>
        <fullName evidence="2">Phage terminase large subunit N-terminal domain-containing protein</fullName>
    </recommendedName>
</protein>
<dbReference type="AlphaFoldDB" id="A0A0F9FXA5"/>
<dbReference type="PANTHER" id="PTHR39184:SF1">
    <property type="entry name" value="PBSX PHAGE TERMINASE LARGE SUBUNIT"/>
    <property type="match status" value="1"/>
</dbReference>
<reference evidence="1" key="1">
    <citation type="journal article" date="2015" name="Nature">
        <title>Complex archaea that bridge the gap between prokaryotes and eukaryotes.</title>
        <authorList>
            <person name="Spang A."/>
            <person name="Saw J.H."/>
            <person name="Jorgensen S.L."/>
            <person name="Zaremba-Niedzwiedzka K."/>
            <person name="Martijn J."/>
            <person name="Lind A.E."/>
            <person name="van Eijk R."/>
            <person name="Schleper C."/>
            <person name="Guy L."/>
            <person name="Ettema T.J."/>
        </authorList>
    </citation>
    <scope>NUCLEOTIDE SEQUENCE</scope>
</reference>
<dbReference type="PANTHER" id="PTHR39184">
    <property type="match status" value="1"/>
</dbReference>
<evidence type="ECO:0000313" key="1">
    <source>
        <dbReference type="EMBL" id="KKL82861.1"/>
    </source>
</evidence>
<evidence type="ECO:0008006" key="2">
    <source>
        <dbReference type="Google" id="ProtNLM"/>
    </source>
</evidence>
<accession>A0A0F9FXA5</accession>
<dbReference type="EMBL" id="LAZR01022153">
    <property type="protein sequence ID" value="KKL82861.1"/>
    <property type="molecule type" value="Genomic_DNA"/>
</dbReference>
<dbReference type="Gene3D" id="3.40.50.300">
    <property type="entry name" value="P-loop containing nucleotide triphosphate hydrolases"/>
    <property type="match status" value="1"/>
</dbReference>
<name>A0A0F9FXA5_9ZZZZ</name>
<dbReference type="Gene3D" id="3.30.420.280">
    <property type="match status" value="1"/>
</dbReference>